<name>A0A0N4UGU5_DRAME</name>
<accession>A0A0N4UGU5</accession>
<dbReference type="OrthoDB" id="5871443at2759"/>
<dbReference type="Proteomes" id="UP000274756">
    <property type="component" value="Unassembled WGS sequence"/>
</dbReference>
<keyword evidence="1" id="KW-0732">Signal</keyword>
<evidence type="ECO:0000313" key="5">
    <source>
        <dbReference type="WBParaSite" id="DME_0000673301-mRNA-1"/>
    </source>
</evidence>
<evidence type="ECO:0000313" key="2">
    <source>
        <dbReference type="EMBL" id="VDN51374.1"/>
    </source>
</evidence>
<feature type="chain" id="PRO_5041039206" evidence="1">
    <location>
        <begin position="20"/>
        <end position="123"/>
    </location>
</feature>
<keyword evidence="4" id="KW-1185">Reference proteome</keyword>
<evidence type="ECO:0000256" key="1">
    <source>
        <dbReference type="SAM" id="SignalP"/>
    </source>
</evidence>
<gene>
    <name evidence="2" type="ORF">DME_LOCUS1347</name>
</gene>
<proteinExistence type="predicted"/>
<dbReference type="STRING" id="318479.A0A0N4UGU5"/>
<evidence type="ECO:0000313" key="3">
    <source>
        <dbReference type="Proteomes" id="UP000038040"/>
    </source>
</evidence>
<protein>
    <submittedName>
        <fullName evidence="5">RGM_N domain-containing protein</fullName>
    </submittedName>
</protein>
<sequence>MRLNIIALVVVEKFLQVCCQCADELQGCAVITEEYESEIQNIKAAAFAECFANPTCNYEKQLFQECFIRSVRAIRAPFNNEDSGSDSFGDSAQRYRGAVDQCFIKSNVKRSGHFDASAIFLDG</sequence>
<reference evidence="2 4" key="2">
    <citation type="submission" date="2018-11" db="EMBL/GenBank/DDBJ databases">
        <authorList>
            <consortium name="Pathogen Informatics"/>
        </authorList>
    </citation>
    <scope>NUCLEOTIDE SEQUENCE [LARGE SCALE GENOMIC DNA]</scope>
</reference>
<dbReference type="WBParaSite" id="DME_0000673301-mRNA-1">
    <property type="protein sequence ID" value="DME_0000673301-mRNA-1"/>
    <property type="gene ID" value="DME_0000673301"/>
</dbReference>
<dbReference type="Proteomes" id="UP000038040">
    <property type="component" value="Unplaced"/>
</dbReference>
<dbReference type="EMBL" id="UYYG01000019">
    <property type="protein sequence ID" value="VDN51374.1"/>
    <property type="molecule type" value="Genomic_DNA"/>
</dbReference>
<feature type="signal peptide" evidence="1">
    <location>
        <begin position="1"/>
        <end position="19"/>
    </location>
</feature>
<organism evidence="3 5">
    <name type="scientific">Dracunculus medinensis</name>
    <name type="common">Guinea worm</name>
    <dbReference type="NCBI Taxonomy" id="318479"/>
    <lineage>
        <taxon>Eukaryota</taxon>
        <taxon>Metazoa</taxon>
        <taxon>Ecdysozoa</taxon>
        <taxon>Nematoda</taxon>
        <taxon>Chromadorea</taxon>
        <taxon>Rhabditida</taxon>
        <taxon>Spirurina</taxon>
        <taxon>Dracunculoidea</taxon>
        <taxon>Dracunculidae</taxon>
        <taxon>Dracunculus</taxon>
    </lineage>
</organism>
<dbReference type="AlphaFoldDB" id="A0A0N4UGU5"/>
<evidence type="ECO:0000313" key="4">
    <source>
        <dbReference type="Proteomes" id="UP000274756"/>
    </source>
</evidence>
<reference evidence="5" key="1">
    <citation type="submission" date="2017-02" db="UniProtKB">
        <authorList>
            <consortium name="WormBaseParasite"/>
        </authorList>
    </citation>
    <scope>IDENTIFICATION</scope>
</reference>